<evidence type="ECO:0000313" key="1">
    <source>
        <dbReference type="EMBL" id="JAD93490.1"/>
    </source>
</evidence>
<accession>A0A0A9E6F9</accession>
<name>A0A0A9E6F9_ARUDO</name>
<dbReference type="AlphaFoldDB" id="A0A0A9E6F9"/>
<organism evidence="1">
    <name type="scientific">Arundo donax</name>
    <name type="common">Giant reed</name>
    <name type="synonym">Donax arundinaceus</name>
    <dbReference type="NCBI Taxonomy" id="35708"/>
    <lineage>
        <taxon>Eukaryota</taxon>
        <taxon>Viridiplantae</taxon>
        <taxon>Streptophyta</taxon>
        <taxon>Embryophyta</taxon>
        <taxon>Tracheophyta</taxon>
        <taxon>Spermatophyta</taxon>
        <taxon>Magnoliopsida</taxon>
        <taxon>Liliopsida</taxon>
        <taxon>Poales</taxon>
        <taxon>Poaceae</taxon>
        <taxon>PACMAD clade</taxon>
        <taxon>Arundinoideae</taxon>
        <taxon>Arundineae</taxon>
        <taxon>Arundo</taxon>
    </lineage>
</organism>
<protein>
    <submittedName>
        <fullName evidence="1">Eukaryotic peptide chain release factor subunit 1-1</fullName>
    </submittedName>
</protein>
<reference evidence="1" key="1">
    <citation type="submission" date="2014-09" db="EMBL/GenBank/DDBJ databases">
        <authorList>
            <person name="Magalhaes I.L.F."/>
            <person name="Oliveira U."/>
            <person name="Santos F.R."/>
            <person name="Vidigal T.H.D.A."/>
            <person name="Brescovit A.D."/>
            <person name="Santos A.J."/>
        </authorList>
    </citation>
    <scope>NUCLEOTIDE SEQUENCE</scope>
    <source>
        <tissue evidence="1">Shoot tissue taken approximately 20 cm above the soil surface</tissue>
    </source>
</reference>
<dbReference type="EMBL" id="GBRH01204405">
    <property type="protein sequence ID" value="JAD93490.1"/>
    <property type="molecule type" value="Transcribed_RNA"/>
</dbReference>
<sequence>MFYDSFPRGTVLDHISVDIQVLPHYQSLHSSHFKSFQGVIDTKDIFPCILTDLLKILAN</sequence>
<proteinExistence type="predicted"/>
<reference evidence="1" key="2">
    <citation type="journal article" date="2015" name="Data Brief">
        <title>Shoot transcriptome of the giant reed, Arundo donax.</title>
        <authorList>
            <person name="Barrero R.A."/>
            <person name="Guerrero F.D."/>
            <person name="Moolhuijzen P."/>
            <person name="Goolsby J.A."/>
            <person name="Tidwell J."/>
            <person name="Bellgard S.E."/>
            <person name="Bellgard M.I."/>
        </authorList>
    </citation>
    <scope>NUCLEOTIDE SEQUENCE</scope>
    <source>
        <tissue evidence="1">Shoot tissue taken approximately 20 cm above the soil surface</tissue>
    </source>
</reference>